<evidence type="ECO:0000259" key="2">
    <source>
        <dbReference type="PROSITE" id="PS51782"/>
    </source>
</evidence>
<dbReference type="Proteomes" id="UP000228947">
    <property type="component" value="Unassembled WGS sequence"/>
</dbReference>
<dbReference type="CDD" id="cd12797">
    <property type="entry name" value="M23_peptidase"/>
    <property type="match status" value="1"/>
</dbReference>
<accession>A0A2M8PFV2</accession>
<dbReference type="Gene3D" id="3.10.350.10">
    <property type="entry name" value="LysM domain"/>
    <property type="match status" value="3"/>
</dbReference>
<evidence type="ECO:0000313" key="5">
    <source>
        <dbReference type="Proteomes" id="UP000228947"/>
    </source>
</evidence>
<evidence type="ECO:0000256" key="1">
    <source>
        <dbReference type="SAM" id="SignalP"/>
    </source>
</evidence>
<dbReference type="EMBL" id="PGTM01000055">
    <property type="protein sequence ID" value="PJF36423.1"/>
    <property type="molecule type" value="Genomic_DNA"/>
</dbReference>
<feature type="signal peptide" evidence="1">
    <location>
        <begin position="1"/>
        <end position="26"/>
    </location>
</feature>
<dbReference type="InterPro" id="IPR050570">
    <property type="entry name" value="Cell_wall_metabolism_enzyme"/>
</dbReference>
<reference evidence="5 6" key="1">
    <citation type="submission" date="2017-11" db="EMBL/GenBank/DDBJ databases">
        <title>Evolution of Phototrophy in the Chloroflexi Phylum Driven by Horizontal Gene Transfer.</title>
        <authorList>
            <person name="Ward L.M."/>
            <person name="Hemp J."/>
            <person name="Shih P.M."/>
            <person name="Mcglynn S.E."/>
            <person name="Fischer W."/>
        </authorList>
    </citation>
    <scope>NUCLEOTIDE SEQUENCE [LARGE SCALE GENOMIC DNA]</scope>
    <source>
        <strain evidence="4">CP1_1M</strain>
        <strain evidence="3">JP3_13</strain>
    </source>
</reference>
<dbReference type="Pfam" id="PF01551">
    <property type="entry name" value="Peptidase_M23"/>
    <property type="match status" value="1"/>
</dbReference>
<evidence type="ECO:0000313" key="6">
    <source>
        <dbReference type="Proteomes" id="UP000229681"/>
    </source>
</evidence>
<accession>A0A2M8PXH1</accession>
<organism evidence="3 6">
    <name type="scientific">Candidatus Thermofonsia Clade 1 bacterium</name>
    <dbReference type="NCBI Taxonomy" id="2364210"/>
    <lineage>
        <taxon>Bacteria</taxon>
        <taxon>Bacillati</taxon>
        <taxon>Chloroflexota</taxon>
        <taxon>Candidatus Thermofontia</taxon>
        <taxon>Candidatus Thermofonsia Clade 1</taxon>
    </lineage>
</organism>
<dbReference type="SUPFAM" id="SSF54106">
    <property type="entry name" value="LysM domain"/>
    <property type="match status" value="3"/>
</dbReference>
<dbReference type="InterPro" id="IPR011055">
    <property type="entry name" value="Dup_hybrid_motif"/>
</dbReference>
<dbReference type="SUPFAM" id="SSF51261">
    <property type="entry name" value="Duplicated hybrid motif"/>
    <property type="match status" value="1"/>
</dbReference>
<evidence type="ECO:0000313" key="4">
    <source>
        <dbReference type="EMBL" id="PJF42246.1"/>
    </source>
</evidence>
<dbReference type="EMBL" id="PGTL01000025">
    <property type="protein sequence ID" value="PJF42246.1"/>
    <property type="molecule type" value="Genomic_DNA"/>
</dbReference>
<proteinExistence type="predicted"/>
<protein>
    <recommendedName>
        <fullName evidence="2">LysM domain-containing protein</fullName>
    </recommendedName>
</protein>
<feature type="chain" id="PRO_5014562327" description="LysM domain-containing protein" evidence="1">
    <location>
        <begin position="27"/>
        <end position="477"/>
    </location>
</feature>
<dbReference type="InterPro" id="IPR018392">
    <property type="entry name" value="LysM"/>
</dbReference>
<comment type="caution">
    <text evidence="3">The sequence shown here is derived from an EMBL/GenBank/DDBJ whole genome shotgun (WGS) entry which is preliminary data.</text>
</comment>
<dbReference type="InterPro" id="IPR016047">
    <property type="entry name" value="M23ase_b-sheet_dom"/>
</dbReference>
<dbReference type="PANTHER" id="PTHR21666:SF287">
    <property type="entry name" value="CYTOPLASMIC MEMBRANE PROTEIN"/>
    <property type="match status" value="1"/>
</dbReference>
<name>A0A2M8PFV2_9CHLR</name>
<dbReference type="SMART" id="SM00257">
    <property type="entry name" value="LysM"/>
    <property type="match status" value="3"/>
</dbReference>
<feature type="domain" description="LysM" evidence="2">
    <location>
        <begin position="156"/>
        <end position="200"/>
    </location>
</feature>
<dbReference type="PROSITE" id="PS51782">
    <property type="entry name" value="LYSM"/>
    <property type="match status" value="3"/>
</dbReference>
<evidence type="ECO:0000313" key="3">
    <source>
        <dbReference type="EMBL" id="PJF36423.1"/>
    </source>
</evidence>
<feature type="domain" description="LysM" evidence="2">
    <location>
        <begin position="98"/>
        <end position="142"/>
    </location>
</feature>
<gene>
    <name evidence="3" type="ORF">CUN49_05550</name>
    <name evidence="4" type="ORF">CUN50_04825</name>
</gene>
<dbReference type="Pfam" id="PF01476">
    <property type="entry name" value="LysM"/>
    <property type="match status" value="3"/>
</dbReference>
<sequence>MRIHPLRLVPILALCAALSSFSLTYAQDSGDKPPTGMTIHVVQRGETLFRIAQRYGTTVEDLAQLNGIQNPAVLAVGQRLLVPSAPVTPEEASIGVPTSYTLQFGDTLFKLAVTFGTTEAAIAARNYITNPRQMYIGQRIALQEGAEDATGIKRGWIHRVARGETLYHIAARYSTSADLIRLVNRLRRADMLYSGQPLVIPADETGLPLTDLPLPLARFEMTPAEQGRTSALRIVTLQPTRLEVRFMNKPLLIFSDEAQVTHTALLGIDALAEPSLYPLHLIATTSDGEQRQFEWRVRVADGGYRSEAIALAANQLDLLNPAITQPEEQRVRQVVSAITPQRYFSGLMGLPCAAPVTSPFGTRRSYNNGALNTLHTGTDFAALPGAAVYAPAAGVVVLAETLAVRGNAVIIDHGWGIFTGYWHLESLNVRAGALVQAGEVIGTVGSSGRSTGPHLHWELFVQGVQVDPLQWTKQSFP</sequence>
<feature type="domain" description="LysM" evidence="2">
    <location>
        <begin position="38"/>
        <end position="82"/>
    </location>
</feature>
<dbReference type="Proteomes" id="UP000229681">
    <property type="component" value="Unassembled WGS sequence"/>
</dbReference>
<keyword evidence="1" id="KW-0732">Signal</keyword>
<dbReference type="CDD" id="cd00118">
    <property type="entry name" value="LysM"/>
    <property type="match status" value="3"/>
</dbReference>
<dbReference type="PANTHER" id="PTHR21666">
    <property type="entry name" value="PEPTIDASE-RELATED"/>
    <property type="match status" value="1"/>
</dbReference>
<dbReference type="Gene3D" id="2.70.70.10">
    <property type="entry name" value="Glucose Permease (Domain IIA)"/>
    <property type="match status" value="1"/>
</dbReference>
<dbReference type="GO" id="GO:0004222">
    <property type="term" value="F:metalloendopeptidase activity"/>
    <property type="evidence" value="ECO:0007669"/>
    <property type="project" value="TreeGrafter"/>
</dbReference>
<dbReference type="AlphaFoldDB" id="A0A2M8PFV2"/>
<dbReference type="InterPro" id="IPR036779">
    <property type="entry name" value="LysM_dom_sf"/>
</dbReference>